<feature type="domain" description="Peptidase S9 prolyl oligopeptidase catalytic" evidence="7">
    <location>
        <begin position="403"/>
        <end position="610"/>
    </location>
</feature>
<dbReference type="InterPro" id="IPR002470">
    <property type="entry name" value="Peptidase_S9A"/>
</dbReference>
<name>A0A402B0N0_9CHLR</name>
<organism evidence="8 9">
    <name type="scientific">Dictyobacter alpinus</name>
    <dbReference type="NCBI Taxonomy" id="2014873"/>
    <lineage>
        <taxon>Bacteria</taxon>
        <taxon>Bacillati</taxon>
        <taxon>Chloroflexota</taxon>
        <taxon>Ktedonobacteria</taxon>
        <taxon>Ktedonobacterales</taxon>
        <taxon>Dictyobacteraceae</taxon>
        <taxon>Dictyobacter</taxon>
    </lineage>
</organism>
<dbReference type="Pfam" id="PF00326">
    <property type="entry name" value="Peptidase_S9"/>
    <property type="match status" value="1"/>
</dbReference>
<dbReference type="InterPro" id="IPR011042">
    <property type="entry name" value="6-blade_b-propeller_TolB-like"/>
</dbReference>
<evidence type="ECO:0000256" key="1">
    <source>
        <dbReference type="ARBA" id="ARBA00022801"/>
    </source>
</evidence>
<dbReference type="Gene3D" id="2.130.10.10">
    <property type="entry name" value="YVTN repeat-like/Quinoprotein amine dehydrogenase"/>
    <property type="match status" value="1"/>
</dbReference>
<sequence length="620" mass="69562">MVNQTYSFERYLNVRTAFGPHFSPDGRTLSFLTNITGVAEVWRVPLEGQTLTPFWPDQLTFRGERVMGATYSPHTDELLVSGDIGGNEQAQLFLLQADGSSFNQLTTNLEAMHLFGGWSPDGQSITYSSNERDARYFDVYELEMASGKSRKLLQQDGTNYVNGYSPDGSQLLVSRWDSNTRNQLFLVELASGSVRALTPDIVADERGVIYQSVAWSSDRRGLYLLSNRDRQFHALAYLDLTSLDFQYLREDSWDVELLAVTKDGKTLAMALNEDGYSTLEIFDVSHGWESRQMLVAPTLPRGVIYEMVWSEDGTQLALSYATADDALDIWIWNLQTGTIKRATQSSRGGIPRSAFVTPTLVRYPSFDGREIPAFLYQPRDQQQKVPVVINVHGGPEGQSRPLFDPVTQYFVAQGYAVLAPNVRGSTGYGYEYQSLDDVRLRMDSVADLQHAALWLRESGIADSERIAVMGGSYGGFMVLSAITTYPDLWAAAVDIVGIANFVTFLENTGPWRRKLRESEYGSLEQDREFLEKISPIRSVDRITAPLFVIHGANDPRVPVGEAEQVVAALRKRQVPVEYLRFEDEGHGLIKRSNRLQAYPAIARFLQHYLASPSKESPTIE</sequence>
<dbReference type="Pfam" id="PF07676">
    <property type="entry name" value="PD40"/>
    <property type="match status" value="1"/>
</dbReference>
<dbReference type="AlphaFoldDB" id="A0A402B0N0"/>
<evidence type="ECO:0000256" key="4">
    <source>
        <dbReference type="ARBA" id="ARBA00032284"/>
    </source>
</evidence>
<dbReference type="InterPro" id="IPR001375">
    <property type="entry name" value="Peptidase_S9_cat"/>
</dbReference>
<evidence type="ECO:0000256" key="5">
    <source>
        <dbReference type="ARBA" id="ARBA00032596"/>
    </source>
</evidence>
<evidence type="ECO:0000259" key="7">
    <source>
        <dbReference type="Pfam" id="PF00326"/>
    </source>
</evidence>
<dbReference type="InterPro" id="IPR002471">
    <property type="entry name" value="Pept_S9_AS"/>
</dbReference>
<dbReference type="Gene3D" id="2.120.10.30">
    <property type="entry name" value="TolB, C-terminal domain"/>
    <property type="match status" value="1"/>
</dbReference>
<keyword evidence="3" id="KW-0007">Acetylation</keyword>
<dbReference type="SUPFAM" id="SSF53474">
    <property type="entry name" value="alpha/beta-Hydrolases"/>
    <property type="match status" value="1"/>
</dbReference>
<dbReference type="PANTHER" id="PTHR42776:SF27">
    <property type="entry name" value="DIPEPTIDYL PEPTIDASE FAMILY MEMBER 6"/>
    <property type="match status" value="1"/>
</dbReference>
<evidence type="ECO:0000313" key="9">
    <source>
        <dbReference type="Proteomes" id="UP000287171"/>
    </source>
</evidence>
<dbReference type="PRINTS" id="PR00862">
    <property type="entry name" value="PROLIGOPTASE"/>
</dbReference>
<dbReference type="EMBL" id="BIFT01000001">
    <property type="protein sequence ID" value="GCE24915.1"/>
    <property type="molecule type" value="Genomic_DNA"/>
</dbReference>
<gene>
    <name evidence="8" type="ORF">KDA_03990</name>
</gene>
<proteinExistence type="predicted"/>
<evidence type="ECO:0000313" key="8">
    <source>
        <dbReference type="EMBL" id="GCE24915.1"/>
    </source>
</evidence>
<keyword evidence="9" id="KW-1185">Reference proteome</keyword>
<comment type="function">
    <text evidence="6">This enzyme catalyzes the hydrolysis of the N-terminal peptide bond of an N-acetylated peptide to generate an N-acetylated amino acid and a peptide with a free N-terminus. It preferentially cleaves off Ac-Ala, Ac-Met and Ac-Ser. Also, involved in the degradation of oxidized and glycated proteins.</text>
</comment>
<keyword evidence="1" id="KW-0378">Hydrolase</keyword>
<dbReference type="PANTHER" id="PTHR42776">
    <property type="entry name" value="SERINE PEPTIDASE S9 FAMILY MEMBER"/>
    <property type="match status" value="1"/>
</dbReference>
<evidence type="ECO:0000256" key="2">
    <source>
        <dbReference type="ARBA" id="ARBA00022825"/>
    </source>
</evidence>
<dbReference type="InterPro" id="IPR029058">
    <property type="entry name" value="AB_hydrolase_fold"/>
</dbReference>
<dbReference type="InterPro" id="IPR015943">
    <property type="entry name" value="WD40/YVTN_repeat-like_dom_sf"/>
</dbReference>
<comment type="caution">
    <text evidence="8">The sequence shown here is derived from an EMBL/GenBank/DDBJ whole genome shotgun (WGS) entry which is preliminary data.</text>
</comment>
<dbReference type="RefSeq" id="WP_126625573.1">
    <property type="nucleotide sequence ID" value="NZ_BIFT01000001.1"/>
</dbReference>
<accession>A0A402B0N0</accession>
<dbReference type="InterPro" id="IPR011659">
    <property type="entry name" value="WD40"/>
</dbReference>
<keyword evidence="2" id="KW-0720">Serine protease</keyword>
<dbReference type="SUPFAM" id="SSF82171">
    <property type="entry name" value="DPP6 N-terminal domain-like"/>
    <property type="match status" value="1"/>
</dbReference>
<dbReference type="GO" id="GO:0006508">
    <property type="term" value="P:proteolysis"/>
    <property type="evidence" value="ECO:0007669"/>
    <property type="project" value="InterPro"/>
</dbReference>
<evidence type="ECO:0000256" key="6">
    <source>
        <dbReference type="ARBA" id="ARBA00045885"/>
    </source>
</evidence>
<dbReference type="Proteomes" id="UP000287171">
    <property type="component" value="Unassembled WGS sequence"/>
</dbReference>
<protein>
    <recommendedName>
        <fullName evidence="5">Acyl-peptide hydrolase</fullName>
    </recommendedName>
    <alternativeName>
        <fullName evidence="4">Acylaminoacyl-peptidase</fullName>
    </alternativeName>
</protein>
<dbReference type="PROSITE" id="PS00708">
    <property type="entry name" value="PRO_ENDOPEP_SER"/>
    <property type="match status" value="1"/>
</dbReference>
<keyword evidence="2" id="KW-0645">Protease</keyword>
<evidence type="ECO:0000256" key="3">
    <source>
        <dbReference type="ARBA" id="ARBA00022990"/>
    </source>
</evidence>
<dbReference type="Gene3D" id="3.40.50.1820">
    <property type="entry name" value="alpha/beta hydrolase"/>
    <property type="match status" value="1"/>
</dbReference>
<reference evidence="9" key="1">
    <citation type="submission" date="2018-12" db="EMBL/GenBank/DDBJ databases">
        <title>Tengunoibacter tsumagoiensis gen. nov., sp. nov., Dictyobacter kobayashii sp. nov., D. alpinus sp. nov., and D. joshuensis sp. nov. and description of Dictyobacteraceae fam. nov. within the order Ktedonobacterales isolated from Tengu-no-mugimeshi.</title>
        <authorList>
            <person name="Wang C.M."/>
            <person name="Zheng Y."/>
            <person name="Sakai Y."/>
            <person name="Toyoda A."/>
            <person name="Minakuchi Y."/>
            <person name="Abe K."/>
            <person name="Yokota A."/>
            <person name="Yabe S."/>
        </authorList>
    </citation>
    <scope>NUCLEOTIDE SEQUENCE [LARGE SCALE GENOMIC DNA]</scope>
    <source>
        <strain evidence="9">Uno16</strain>
    </source>
</reference>
<dbReference type="GO" id="GO:0004252">
    <property type="term" value="F:serine-type endopeptidase activity"/>
    <property type="evidence" value="ECO:0007669"/>
    <property type="project" value="InterPro"/>
</dbReference>
<dbReference type="OrthoDB" id="108903at2"/>